<accession>A0ABT1FSR9</accession>
<gene>
    <name evidence="1" type="ORF">NCI00_20395</name>
</gene>
<evidence type="ECO:0000313" key="1">
    <source>
        <dbReference type="EMBL" id="MCP1384807.1"/>
    </source>
</evidence>
<comment type="caution">
    <text evidence="1">The sequence shown here is derived from an EMBL/GenBank/DDBJ whole genome shotgun (WGS) entry which is preliminary data.</text>
</comment>
<protein>
    <submittedName>
        <fullName evidence="1">Uncharacterized protein</fullName>
    </submittedName>
</protein>
<name>A0ABT1FSR9_9BACT</name>
<keyword evidence="2" id="KW-1185">Reference proteome</keyword>
<proteinExistence type="predicted"/>
<dbReference type="EMBL" id="JAMZEL010000009">
    <property type="protein sequence ID" value="MCP1384807.1"/>
    <property type="molecule type" value="Genomic_DNA"/>
</dbReference>
<sequence>MNDFIMVPILCNSEEAIKLKEMGIKVDEDRENEFRASYLRKSAIIGFYPLSNGGCSIELINGTALETDIKFKDLVKIMFA</sequence>
<reference evidence="1 2" key="1">
    <citation type="submission" date="2022-06" db="EMBL/GenBank/DDBJ databases">
        <title>Runella sp. S5 genome sequencing.</title>
        <authorList>
            <person name="Park S."/>
        </authorList>
    </citation>
    <scope>NUCLEOTIDE SEQUENCE [LARGE SCALE GENOMIC DNA]</scope>
    <source>
        <strain evidence="1 2">S5</strain>
    </source>
</reference>
<evidence type="ECO:0000313" key="2">
    <source>
        <dbReference type="Proteomes" id="UP001204772"/>
    </source>
</evidence>
<dbReference type="RefSeq" id="WP_253530660.1">
    <property type="nucleotide sequence ID" value="NZ_JAMZEL010000009.1"/>
</dbReference>
<organism evidence="1 2">
    <name type="scientific">Runella salmonicolor</name>
    <dbReference type="NCBI Taxonomy" id="2950278"/>
    <lineage>
        <taxon>Bacteria</taxon>
        <taxon>Pseudomonadati</taxon>
        <taxon>Bacteroidota</taxon>
        <taxon>Cytophagia</taxon>
        <taxon>Cytophagales</taxon>
        <taxon>Spirosomataceae</taxon>
        <taxon>Runella</taxon>
    </lineage>
</organism>
<dbReference type="Proteomes" id="UP001204772">
    <property type="component" value="Unassembled WGS sequence"/>
</dbReference>